<comment type="caution">
    <text evidence="3">The sequence shown here is derived from an EMBL/GenBank/DDBJ whole genome shotgun (WGS) entry which is preliminary data.</text>
</comment>
<protein>
    <submittedName>
        <fullName evidence="3">Uncharacterized protein</fullName>
    </submittedName>
</protein>
<reference evidence="4" key="2">
    <citation type="journal article" date="2018" name="BMC Genomics">
        <title>Genomic insights into host adaptation between the wheat stripe rust pathogen (Puccinia striiformis f. sp. tritici) and the barley stripe rust pathogen (Puccinia striiformis f. sp. hordei).</title>
        <authorList>
            <person name="Xia C."/>
            <person name="Wang M."/>
            <person name="Yin C."/>
            <person name="Cornejo O.E."/>
            <person name="Hulbert S.H."/>
            <person name="Chen X."/>
        </authorList>
    </citation>
    <scope>NUCLEOTIDE SEQUENCE [LARGE SCALE GENOMIC DNA]</scope>
    <source>
        <strain evidence="4">93TX-2</strain>
    </source>
</reference>
<dbReference type="EMBL" id="PKSM01000200">
    <property type="protein sequence ID" value="POW03301.1"/>
    <property type="molecule type" value="Genomic_DNA"/>
</dbReference>
<gene>
    <name evidence="3" type="ORF">PSHT_11722</name>
</gene>
<keyword evidence="2" id="KW-1133">Transmembrane helix</keyword>
<evidence type="ECO:0000313" key="3">
    <source>
        <dbReference type="EMBL" id="POW03301.1"/>
    </source>
</evidence>
<dbReference type="Proteomes" id="UP000238274">
    <property type="component" value="Unassembled WGS sequence"/>
</dbReference>
<dbReference type="VEuPathDB" id="FungiDB:PSHT_11722"/>
<sequence length="694" mass="78584">MLDKIPEAQVPWSLFKAVPLKQTAESVVVINMENGGKPASPSHGSSPRRKYVVHNFNIHLELSSVYYVARALLEAAIRIQKQDKVFNGQETSCTSLERPGVLASSTIDLAIGSRSCAQPAQHFAELGAPTALLQSECQPGEATRTNILPSPSRLTTSQSHTHDSTRLNQNTGHSYLHTFLVNSYKPFYYYLLQRYKKPDSVITLSTMGDEIRLMNFINNIPQGVNPYDATIGYLAEATSPPTLPHWARIALRFFLGCYAFMWLQSFYLLYVRFKTRTFRLITVTRLGLWRVDVPNMSGLAYFLYPPLVIADLTLQQKIDEGGRDLTDKVPLLASFIWVCACQCVSNYWDDQWPESSRHGRTVPLPRYVVITMNTLFVCVLTWIIPCVIILTTQSNEEYKKIRHILGEILVVLKDYSSKFDPDTYQASRLIAALMPAREILVHEVRPHETCFVHTCENRLKTDLTVNIGEHGSLLAHGSDHWVSELAIAVSGELVVSRYRLPYCTRRQKTRPTCLRATNAHLPAKLYAPLLKNSIGAIQRRTEECTFAVAISPFDQSEQFAHIKHRVRQEYWTSFIHGLAVYMTSLALVPILIWQVSFPGPEYMRSRTWLTVTQIGMHGPFALSGNAIELLLNLQARRLLDLYRIQKTASRSISRNGTSQLHLEVSSTESVNVTETAQQDPLCLDDKHMELKTTK</sequence>
<name>A0A2S4V1C0_9BASI</name>
<feature type="region of interest" description="Disordered" evidence="1">
    <location>
        <begin position="142"/>
        <end position="167"/>
    </location>
</feature>
<reference evidence="3 4" key="1">
    <citation type="submission" date="2017-12" db="EMBL/GenBank/DDBJ databases">
        <title>Gene loss provides genomic basis for host adaptation in cereal stripe rust fungi.</title>
        <authorList>
            <person name="Xia C."/>
        </authorList>
    </citation>
    <scope>NUCLEOTIDE SEQUENCE [LARGE SCALE GENOMIC DNA]</scope>
    <source>
        <strain evidence="3 4">93TX-2</strain>
    </source>
</reference>
<feature type="transmembrane region" description="Helical" evidence="2">
    <location>
        <begin position="570"/>
        <end position="594"/>
    </location>
</feature>
<feature type="compositionally biased region" description="Polar residues" evidence="1">
    <location>
        <begin position="142"/>
        <end position="159"/>
    </location>
</feature>
<reference evidence="4" key="3">
    <citation type="journal article" date="2018" name="Mol. Plant Microbe Interact.">
        <title>Genome sequence resources for the wheat stripe rust pathogen (Puccinia striiformis f. sp. tritici) and the barley stripe rust pathogen (Puccinia striiformis f. sp. hordei).</title>
        <authorList>
            <person name="Xia C."/>
            <person name="Wang M."/>
            <person name="Yin C."/>
            <person name="Cornejo O.E."/>
            <person name="Hulbert S.H."/>
            <person name="Chen X."/>
        </authorList>
    </citation>
    <scope>NUCLEOTIDE SEQUENCE [LARGE SCALE GENOMIC DNA]</scope>
    <source>
        <strain evidence="4">93TX-2</strain>
    </source>
</reference>
<keyword evidence="2" id="KW-0472">Membrane</keyword>
<dbReference type="OrthoDB" id="2503731at2759"/>
<organism evidence="3 4">
    <name type="scientific">Puccinia striiformis</name>
    <dbReference type="NCBI Taxonomy" id="27350"/>
    <lineage>
        <taxon>Eukaryota</taxon>
        <taxon>Fungi</taxon>
        <taxon>Dikarya</taxon>
        <taxon>Basidiomycota</taxon>
        <taxon>Pucciniomycotina</taxon>
        <taxon>Pucciniomycetes</taxon>
        <taxon>Pucciniales</taxon>
        <taxon>Pucciniaceae</taxon>
        <taxon>Puccinia</taxon>
    </lineage>
</organism>
<keyword evidence="4" id="KW-1185">Reference proteome</keyword>
<feature type="transmembrane region" description="Helical" evidence="2">
    <location>
        <begin position="368"/>
        <end position="392"/>
    </location>
</feature>
<feature type="transmembrane region" description="Helical" evidence="2">
    <location>
        <begin position="614"/>
        <end position="633"/>
    </location>
</feature>
<dbReference type="AlphaFoldDB" id="A0A2S4V1C0"/>
<evidence type="ECO:0000256" key="2">
    <source>
        <dbReference type="SAM" id="Phobius"/>
    </source>
</evidence>
<evidence type="ECO:0000313" key="4">
    <source>
        <dbReference type="Proteomes" id="UP000238274"/>
    </source>
</evidence>
<feature type="transmembrane region" description="Helical" evidence="2">
    <location>
        <begin position="329"/>
        <end position="348"/>
    </location>
</feature>
<keyword evidence="2" id="KW-0812">Transmembrane</keyword>
<proteinExistence type="predicted"/>
<feature type="non-terminal residue" evidence="3">
    <location>
        <position position="694"/>
    </location>
</feature>
<accession>A0A2S4V1C0</accession>
<evidence type="ECO:0000256" key="1">
    <source>
        <dbReference type="SAM" id="MobiDB-lite"/>
    </source>
</evidence>
<feature type="transmembrane region" description="Helical" evidence="2">
    <location>
        <begin position="249"/>
        <end position="270"/>
    </location>
</feature>